<reference evidence="3" key="1">
    <citation type="journal article" date="2019" name="Int. J. Syst. Evol. Microbiol.">
        <title>The Global Catalogue of Microorganisms (GCM) 10K type strain sequencing project: providing services to taxonomists for standard genome sequencing and annotation.</title>
        <authorList>
            <consortium name="The Broad Institute Genomics Platform"/>
            <consortium name="The Broad Institute Genome Sequencing Center for Infectious Disease"/>
            <person name="Wu L."/>
            <person name="Ma J."/>
        </authorList>
    </citation>
    <scope>NUCLEOTIDE SEQUENCE [LARGE SCALE GENOMIC DNA]</scope>
    <source>
        <strain evidence="3">CECT 8288</strain>
    </source>
</reference>
<feature type="transmembrane region" description="Helical" evidence="1">
    <location>
        <begin position="73"/>
        <end position="90"/>
    </location>
</feature>
<dbReference type="RefSeq" id="WP_290281114.1">
    <property type="nucleotide sequence ID" value="NZ_JAUFQI010000001.1"/>
</dbReference>
<keyword evidence="1" id="KW-0812">Transmembrane</keyword>
<protein>
    <submittedName>
        <fullName evidence="2">Uncharacterized protein</fullName>
    </submittedName>
</protein>
<comment type="caution">
    <text evidence="2">The sequence shown here is derived from an EMBL/GenBank/DDBJ whole genome shotgun (WGS) entry which is preliminary data.</text>
</comment>
<sequence>MSWTGILLNIILTMVLMWLVAWTLLPWGFGITNFKASHGAILGVIGSASWIGLLLAHIVAIVCVWKPFLSMKWVFLGLLAAHVIFGVLFGRDVGTA</sequence>
<evidence type="ECO:0000313" key="2">
    <source>
        <dbReference type="EMBL" id="MFC3700690.1"/>
    </source>
</evidence>
<evidence type="ECO:0000313" key="3">
    <source>
        <dbReference type="Proteomes" id="UP001595710"/>
    </source>
</evidence>
<organism evidence="2 3">
    <name type="scientific">Reinekea marina</name>
    <dbReference type="NCBI Taxonomy" id="1310421"/>
    <lineage>
        <taxon>Bacteria</taxon>
        <taxon>Pseudomonadati</taxon>
        <taxon>Pseudomonadota</taxon>
        <taxon>Gammaproteobacteria</taxon>
        <taxon>Oceanospirillales</taxon>
        <taxon>Saccharospirillaceae</taxon>
        <taxon>Reinekea</taxon>
    </lineage>
</organism>
<gene>
    <name evidence="2" type="ORF">ACFOND_03480</name>
</gene>
<proteinExistence type="predicted"/>
<feature type="transmembrane region" description="Helical" evidence="1">
    <location>
        <begin position="6"/>
        <end position="29"/>
    </location>
</feature>
<keyword evidence="1" id="KW-1133">Transmembrane helix</keyword>
<accession>A0ABV7WRW3</accession>
<dbReference type="Proteomes" id="UP001595710">
    <property type="component" value="Unassembled WGS sequence"/>
</dbReference>
<name>A0ABV7WRW3_9GAMM</name>
<evidence type="ECO:0000256" key="1">
    <source>
        <dbReference type="SAM" id="Phobius"/>
    </source>
</evidence>
<keyword evidence="3" id="KW-1185">Reference proteome</keyword>
<keyword evidence="1" id="KW-0472">Membrane</keyword>
<dbReference type="EMBL" id="JBHRYN010000006">
    <property type="protein sequence ID" value="MFC3700690.1"/>
    <property type="molecule type" value="Genomic_DNA"/>
</dbReference>
<feature type="transmembrane region" description="Helical" evidence="1">
    <location>
        <begin position="41"/>
        <end position="67"/>
    </location>
</feature>